<dbReference type="Gramene" id="ESQ51984">
    <property type="protein sequence ID" value="ESQ51984"/>
    <property type="gene ID" value="EUTSA_v10017461mg"/>
</dbReference>
<dbReference type="STRING" id="72664.V4M6V3"/>
<reference evidence="3 4" key="1">
    <citation type="journal article" date="2013" name="Front. Plant Sci.">
        <title>The Reference Genome of the Halophytic Plant Eutrema salsugineum.</title>
        <authorList>
            <person name="Yang R."/>
            <person name="Jarvis D.E."/>
            <person name="Chen H."/>
            <person name="Beilstein M.A."/>
            <person name="Grimwood J."/>
            <person name="Jenkins J."/>
            <person name="Shu S."/>
            <person name="Prochnik S."/>
            <person name="Xin M."/>
            <person name="Ma C."/>
            <person name="Schmutz J."/>
            <person name="Wing R.A."/>
            <person name="Mitchell-Olds T."/>
            <person name="Schumaker K.S."/>
            <person name="Wang X."/>
        </authorList>
    </citation>
    <scope>NUCLEOTIDE SEQUENCE [LARGE SCALE GENOMIC DNA]</scope>
</reference>
<dbReference type="EMBL" id="KI517385">
    <property type="protein sequence ID" value="ESQ51984.1"/>
    <property type="molecule type" value="Genomic_DNA"/>
</dbReference>
<dbReference type="OrthoDB" id="1902663at2759"/>
<keyword evidence="4" id="KW-1185">Reference proteome</keyword>
<dbReference type="PANTHER" id="PTHR33565:SF25">
    <property type="entry name" value="GENOME ASSEMBLY, CHROMOSOME: A05"/>
    <property type="match status" value="1"/>
</dbReference>
<evidence type="ECO:0000313" key="4">
    <source>
        <dbReference type="Proteomes" id="UP000030689"/>
    </source>
</evidence>
<evidence type="ECO:0008006" key="5">
    <source>
        <dbReference type="Google" id="ProtNLM"/>
    </source>
</evidence>
<evidence type="ECO:0000256" key="1">
    <source>
        <dbReference type="ARBA" id="ARBA00010502"/>
    </source>
</evidence>
<comment type="similarity">
    <text evidence="1">Belongs to the DRM1/ARP family.</text>
</comment>
<dbReference type="PANTHER" id="PTHR33565">
    <property type="entry name" value="DORMANCY-ASSOCIATED PROTEIN 1"/>
    <property type="match status" value="1"/>
</dbReference>
<feature type="compositionally biased region" description="Low complexity" evidence="2">
    <location>
        <begin position="35"/>
        <end position="54"/>
    </location>
</feature>
<accession>V4M6V3</accession>
<feature type="region of interest" description="Disordered" evidence="2">
    <location>
        <begin position="30"/>
        <end position="108"/>
    </location>
</feature>
<dbReference type="Proteomes" id="UP000030689">
    <property type="component" value="Unassembled WGS sequence"/>
</dbReference>
<dbReference type="InterPro" id="IPR008406">
    <property type="entry name" value="DRM/ARP"/>
</dbReference>
<evidence type="ECO:0000313" key="3">
    <source>
        <dbReference type="EMBL" id="ESQ51984.1"/>
    </source>
</evidence>
<name>V4M6V3_EUTSA</name>
<evidence type="ECO:0000256" key="2">
    <source>
        <dbReference type="SAM" id="MobiDB-lite"/>
    </source>
</evidence>
<dbReference type="AlphaFoldDB" id="V4M6V3"/>
<sequence length="108" mass="11662">MWDETFAGPKPEHGLGRLRNKITAHPIDIKGIREGSSSKAGPAAAGSPGTPTTPVSARKDNVWRSVFNPGSNTATKGMGTDLFDKPSHANSPTVYDWLYSDDTRSQHR</sequence>
<dbReference type="KEGG" id="eus:EUTSA_v10017461mg"/>
<dbReference type="Pfam" id="PF05564">
    <property type="entry name" value="Auxin_repressed"/>
    <property type="match status" value="1"/>
</dbReference>
<dbReference type="GO" id="GO:0009617">
    <property type="term" value="P:response to bacterium"/>
    <property type="evidence" value="ECO:0007669"/>
    <property type="project" value="EnsemblPlants"/>
</dbReference>
<dbReference type="OMA" id="NTATKGM"/>
<organism evidence="3 4">
    <name type="scientific">Eutrema salsugineum</name>
    <name type="common">Saltwater cress</name>
    <name type="synonym">Sisymbrium salsugineum</name>
    <dbReference type="NCBI Taxonomy" id="72664"/>
    <lineage>
        <taxon>Eukaryota</taxon>
        <taxon>Viridiplantae</taxon>
        <taxon>Streptophyta</taxon>
        <taxon>Embryophyta</taxon>
        <taxon>Tracheophyta</taxon>
        <taxon>Spermatophyta</taxon>
        <taxon>Magnoliopsida</taxon>
        <taxon>eudicotyledons</taxon>
        <taxon>Gunneridae</taxon>
        <taxon>Pentapetalae</taxon>
        <taxon>rosids</taxon>
        <taxon>malvids</taxon>
        <taxon>Brassicales</taxon>
        <taxon>Brassicaceae</taxon>
        <taxon>Eutremeae</taxon>
        <taxon>Eutrema</taxon>
    </lineage>
</organism>
<proteinExistence type="inferred from homology"/>
<gene>
    <name evidence="3" type="ORF">EUTSA_v10017461mg</name>
</gene>
<protein>
    <recommendedName>
        <fullName evidence="5">Auxin-repressed protein</fullName>
    </recommendedName>
</protein>
<dbReference type="eggNOG" id="ENOG502S158">
    <property type="taxonomic scope" value="Eukaryota"/>
</dbReference>